<feature type="transmembrane region" description="Helical" evidence="9">
    <location>
        <begin position="70"/>
        <end position="92"/>
    </location>
</feature>
<dbReference type="AlphaFoldDB" id="A0A193LGQ7"/>
<feature type="transmembrane region" description="Helical" evidence="9">
    <location>
        <begin position="181"/>
        <end position="204"/>
    </location>
</feature>
<dbReference type="RefSeq" id="WP_068616276.1">
    <property type="nucleotide sequence ID" value="NZ_CP016268.1"/>
</dbReference>
<keyword evidence="4 9" id="KW-0812">Transmembrane</keyword>
<evidence type="ECO:0000256" key="9">
    <source>
        <dbReference type="HAMAP-Rule" id="MF_00478"/>
    </source>
</evidence>
<evidence type="ECO:0000313" key="10">
    <source>
        <dbReference type="EMBL" id="ANO51692.1"/>
    </source>
</evidence>
<evidence type="ECO:0000256" key="2">
    <source>
        <dbReference type="ARBA" id="ARBA00022448"/>
    </source>
</evidence>
<feature type="transmembrane region" description="Helical" evidence="9">
    <location>
        <begin position="128"/>
        <end position="149"/>
    </location>
</feature>
<gene>
    <name evidence="9" type="primary">rnfE</name>
    <name evidence="10" type="ORF">BA177_11175</name>
</gene>
<comment type="subunit">
    <text evidence="9">The complex is composed of six subunits: RnfA, RnfB, RnfC, RnfD, RnfE and RnfG.</text>
</comment>
<comment type="subcellular location">
    <subcellularLocation>
        <location evidence="9">Cell inner membrane</location>
        <topology evidence="9">Multi-pass membrane protein</topology>
    </subcellularLocation>
    <subcellularLocation>
        <location evidence="1">Endomembrane system</location>
        <topology evidence="1">Multi-pass membrane protein</topology>
    </subcellularLocation>
</comment>
<dbReference type="KEGG" id="woc:BA177_11175"/>
<evidence type="ECO:0000256" key="6">
    <source>
        <dbReference type="ARBA" id="ARBA00022982"/>
    </source>
</evidence>
<dbReference type="EC" id="7.-.-.-" evidence="9"/>
<dbReference type="PIRSF" id="PIRSF006102">
    <property type="entry name" value="NQR_DE"/>
    <property type="match status" value="1"/>
</dbReference>
<dbReference type="GO" id="GO:0012505">
    <property type="term" value="C:endomembrane system"/>
    <property type="evidence" value="ECO:0007669"/>
    <property type="project" value="UniProtKB-SubCell"/>
</dbReference>
<evidence type="ECO:0000313" key="11">
    <source>
        <dbReference type="Proteomes" id="UP000092695"/>
    </source>
</evidence>
<dbReference type="STRING" id="1548547.BA177_11175"/>
<protein>
    <recommendedName>
        <fullName evidence="9">Ion-translocating oxidoreductase complex subunit E</fullName>
        <ecNumber evidence="9">7.-.-.-</ecNumber>
    </recommendedName>
    <alternativeName>
        <fullName evidence="9">Rnf electron transport complex subunit E</fullName>
    </alternativeName>
</protein>
<proteinExistence type="inferred from homology"/>
<dbReference type="NCBIfam" id="TIGR01948">
    <property type="entry name" value="rnfE"/>
    <property type="match status" value="1"/>
</dbReference>
<feature type="transmembrane region" description="Helical" evidence="9">
    <location>
        <begin position="20"/>
        <end position="50"/>
    </location>
</feature>
<evidence type="ECO:0000256" key="1">
    <source>
        <dbReference type="ARBA" id="ARBA00004127"/>
    </source>
</evidence>
<keyword evidence="2 9" id="KW-0813">Transport</keyword>
<keyword evidence="6 9" id="KW-0249">Electron transport</keyword>
<dbReference type="InterPro" id="IPR003667">
    <property type="entry name" value="NqrDE/RnfAE"/>
</dbReference>
<keyword evidence="5 9" id="KW-1278">Translocase</keyword>
<dbReference type="InterPro" id="IPR010968">
    <property type="entry name" value="RnfE"/>
</dbReference>
<evidence type="ECO:0000256" key="8">
    <source>
        <dbReference type="ARBA" id="ARBA00023136"/>
    </source>
</evidence>
<dbReference type="OrthoDB" id="9782945at2"/>
<name>A0A193LGQ7_9GAMM</name>
<dbReference type="GO" id="GO:0022900">
    <property type="term" value="P:electron transport chain"/>
    <property type="evidence" value="ECO:0007669"/>
    <property type="project" value="UniProtKB-UniRule"/>
</dbReference>
<dbReference type="PANTHER" id="PTHR30586">
    <property type="entry name" value="ELECTRON TRANSPORT COMPLEX PROTEIN RNFE"/>
    <property type="match status" value="1"/>
</dbReference>
<comment type="function">
    <text evidence="9">Part of a membrane-bound complex that couples electron transfer with translocation of ions across the membrane.</text>
</comment>
<sequence length="225" mass="24137">MNDTLMSRMRNGLWEQNPGLVQLLGLCPLLAVTTSFVNGLGLGLATLLVLSASNVLVSATRRFIRSEIRIPMYVLIIASLVTCIELVFQAFLPALDRSLGIFIPLIVTNCAIVARAEVYASRHSVGASLIDGLAMGSGFALLLCALGAFRELLGQGTILARLDMLFGGDVMPGLTLFDGGFLLAILPPGAFFSLGLAVALKNIADERRTQRSQRTVAARQFRNTQ</sequence>
<dbReference type="Pfam" id="PF02508">
    <property type="entry name" value="Rnf-Nqr"/>
    <property type="match status" value="1"/>
</dbReference>
<keyword evidence="3 9" id="KW-0997">Cell inner membrane</keyword>
<evidence type="ECO:0000256" key="7">
    <source>
        <dbReference type="ARBA" id="ARBA00022989"/>
    </source>
</evidence>
<dbReference type="NCBIfam" id="NF009070">
    <property type="entry name" value="PRK12405.1"/>
    <property type="match status" value="1"/>
</dbReference>
<evidence type="ECO:0000256" key="5">
    <source>
        <dbReference type="ARBA" id="ARBA00022967"/>
    </source>
</evidence>
<dbReference type="Proteomes" id="UP000092695">
    <property type="component" value="Chromosome"/>
</dbReference>
<keyword evidence="7 9" id="KW-1133">Transmembrane helix</keyword>
<dbReference type="EMBL" id="CP016268">
    <property type="protein sequence ID" value="ANO51692.1"/>
    <property type="molecule type" value="Genomic_DNA"/>
</dbReference>
<dbReference type="GO" id="GO:0005886">
    <property type="term" value="C:plasma membrane"/>
    <property type="evidence" value="ECO:0007669"/>
    <property type="project" value="UniProtKB-SubCell"/>
</dbReference>
<dbReference type="PANTHER" id="PTHR30586:SF0">
    <property type="entry name" value="ION-TRANSLOCATING OXIDOREDUCTASE COMPLEX SUBUNIT E"/>
    <property type="match status" value="1"/>
</dbReference>
<keyword evidence="11" id="KW-1185">Reference proteome</keyword>
<evidence type="ECO:0000256" key="3">
    <source>
        <dbReference type="ARBA" id="ARBA00022519"/>
    </source>
</evidence>
<organism evidence="10 11">
    <name type="scientific">Woeseia oceani</name>
    <dbReference type="NCBI Taxonomy" id="1548547"/>
    <lineage>
        <taxon>Bacteria</taxon>
        <taxon>Pseudomonadati</taxon>
        <taxon>Pseudomonadota</taxon>
        <taxon>Gammaproteobacteria</taxon>
        <taxon>Woeseiales</taxon>
        <taxon>Woeseiaceae</taxon>
        <taxon>Woeseia</taxon>
    </lineage>
</organism>
<keyword evidence="8 9" id="KW-0472">Membrane</keyword>
<dbReference type="HAMAP" id="MF_00478">
    <property type="entry name" value="RsxE_RnfE"/>
    <property type="match status" value="1"/>
</dbReference>
<accession>A0A193LGQ7</accession>
<evidence type="ECO:0000256" key="4">
    <source>
        <dbReference type="ARBA" id="ARBA00022692"/>
    </source>
</evidence>
<comment type="similarity">
    <text evidence="9">Belongs to the NqrDE/RnfAE family.</text>
</comment>
<keyword evidence="9" id="KW-1003">Cell membrane</keyword>
<reference evidence="10 11" key="1">
    <citation type="submission" date="2016-06" db="EMBL/GenBank/DDBJ databases">
        <title>Complete genome sequence of a deep-branching marine Gamma Proteobacterium Woeseia oceani type strain XK5.</title>
        <authorList>
            <person name="Mu D."/>
            <person name="Du Z."/>
        </authorList>
    </citation>
    <scope>NUCLEOTIDE SEQUENCE [LARGE SCALE GENOMIC DNA]</scope>
    <source>
        <strain evidence="10 11">XK5</strain>
    </source>
</reference>
<feature type="transmembrane region" description="Helical" evidence="9">
    <location>
        <begin position="98"/>
        <end position="116"/>
    </location>
</feature>